<dbReference type="GeneID" id="24608679"/>
<dbReference type="Proteomes" id="UP000030205">
    <property type="component" value="Segment"/>
</dbReference>
<name>A0A0A0RTL4_9CAUD</name>
<keyword evidence="2" id="KW-1185">Reference proteome</keyword>
<sequence>MTRKYRLTRAQHALLLQVMRMEYEETTWAQAMQTGREFYAQLIAQNA</sequence>
<organism evidence="1 2">
    <name type="scientific">Escherichia phage Seurat</name>
    <dbReference type="NCBI Taxonomy" id="1540098"/>
    <lineage>
        <taxon>Viruses</taxon>
        <taxon>Duplodnaviria</taxon>
        <taxon>Heunggongvirae</taxon>
        <taxon>Uroviricota</taxon>
        <taxon>Caudoviricetes</taxon>
        <taxon>Queuovirinae</taxon>
        <taxon>Seuratvirus</taxon>
        <taxon>Seuratvirus seurat</taxon>
    </lineage>
</organism>
<evidence type="ECO:0000313" key="1">
    <source>
        <dbReference type="EMBL" id="AIW03931.1"/>
    </source>
</evidence>
<accession>A0A0A0RTL4</accession>
<dbReference type="RefSeq" id="YP_009152012.1">
    <property type="nucleotide sequence ID" value="NC_027378.1"/>
</dbReference>
<dbReference type="KEGG" id="vg:24608679"/>
<protein>
    <submittedName>
        <fullName evidence="1">Uncharacterized protein</fullName>
    </submittedName>
</protein>
<reference evidence="1 2" key="1">
    <citation type="submission" date="2014-07" db="EMBL/GenBank/DDBJ databases">
        <title>The Complete Genome of Enterotoxigenic Escherichia coli Siphophage Seurat.</title>
        <authorList>
            <person name="Doan D.P."/>
            <person name="Lessor L.E."/>
            <person name="Hernandez A.C."/>
            <person name="Everett G.F.K."/>
        </authorList>
    </citation>
    <scope>NUCLEOTIDE SEQUENCE [LARGE SCALE GENOMIC DNA]</scope>
</reference>
<dbReference type="OrthoDB" id="41397at10239"/>
<proteinExistence type="predicted"/>
<evidence type="ECO:0000313" key="2">
    <source>
        <dbReference type="Proteomes" id="UP000030205"/>
    </source>
</evidence>
<gene>
    <name evidence="1" type="ORF">CPT_Seurat68</name>
</gene>
<dbReference type="EMBL" id="KM236243">
    <property type="protein sequence ID" value="AIW03931.1"/>
    <property type="molecule type" value="Genomic_DNA"/>
</dbReference>